<dbReference type="PANTHER" id="PTHR45727:SF8">
    <property type="entry name" value="PATCHED FAMILY PROTEIN"/>
    <property type="match status" value="1"/>
</dbReference>
<keyword evidence="2" id="KW-1185">Reference proteome</keyword>
<dbReference type="EMBL" id="JAINDJ010000007">
    <property type="protein sequence ID" value="KAG9442421.1"/>
    <property type="molecule type" value="Genomic_DNA"/>
</dbReference>
<accession>A0AAV7E3I5</accession>
<comment type="caution">
    <text evidence="1">The sequence shown here is derived from an EMBL/GenBank/DDBJ whole genome shotgun (WGS) entry which is preliminary data.</text>
</comment>
<dbReference type="AlphaFoldDB" id="A0AAV7E3I5"/>
<organism evidence="1 2">
    <name type="scientific">Aristolochia fimbriata</name>
    <name type="common">White veined hardy Dutchman's pipe vine</name>
    <dbReference type="NCBI Taxonomy" id="158543"/>
    <lineage>
        <taxon>Eukaryota</taxon>
        <taxon>Viridiplantae</taxon>
        <taxon>Streptophyta</taxon>
        <taxon>Embryophyta</taxon>
        <taxon>Tracheophyta</taxon>
        <taxon>Spermatophyta</taxon>
        <taxon>Magnoliopsida</taxon>
        <taxon>Magnoliidae</taxon>
        <taxon>Piperales</taxon>
        <taxon>Aristolochiaceae</taxon>
        <taxon>Aristolochia</taxon>
    </lineage>
</organism>
<sequence length="86" mass="9860">MQLCLYFESHRRLPQGSNQFRNVSEYLRVGPPLYFVVNNNNYSVESRHTNQLRSISQCDANSLLNEISRASLVPVNLHCKACCLMA</sequence>
<proteinExistence type="predicted"/>
<gene>
    <name evidence="1" type="ORF">H6P81_018275</name>
</gene>
<dbReference type="PANTHER" id="PTHR45727">
    <property type="entry name" value="NPC INTRACELLULAR CHOLESTEROL TRANSPORTER 1"/>
    <property type="match status" value="1"/>
</dbReference>
<reference evidence="1 2" key="1">
    <citation type="submission" date="2021-07" db="EMBL/GenBank/DDBJ databases">
        <title>The Aristolochia fimbriata genome: insights into angiosperm evolution, floral development and chemical biosynthesis.</title>
        <authorList>
            <person name="Jiao Y."/>
        </authorList>
    </citation>
    <scope>NUCLEOTIDE SEQUENCE [LARGE SCALE GENOMIC DNA]</scope>
    <source>
        <strain evidence="1">IBCAS-2021</strain>
        <tissue evidence="1">Leaf</tissue>
    </source>
</reference>
<protein>
    <submittedName>
        <fullName evidence="1">Uncharacterized protein</fullName>
    </submittedName>
</protein>
<dbReference type="Proteomes" id="UP000825729">
    <property type="component" value="Unassembled WGS sequence"/>
</dbReference>
<name>A0AAV7E3I5_ARIFI</name>
<evidence type="ECO:0000313" key="1">
    <source>
        <dbReference type="EMBL" id="KAG9442421.1"/>
    </source>
</evidence>
<evidence type="ECO:0000313" key="2">
    <source>
        <dbReference type="Proteomes" id="UP000825729"/>
    </source>
</evidence>
<dbReference type="GO" id="GO:0015918">
    <property type="term" value="P:sterol transport"/>
    <property type="evidence" value="ECO:0007669"/>
    <property type="project" value="TreeGrafter"/>
</dbReference>
<dbReference type="GO" id="GO:0032934">
    <property type="term" value="F:sterol binding"/>
    <property type="evidence" value="ECO:0007669"/>
    <property type="project" value="TreeGrafter"/>
</dbReference>
<dbReference type="GO" id="GO:0016020">
    <property type="term" value="C:membrane"/>
    <property type="evidence" value="ECO:0007669"/>
    <property type="project" value="TreeGrafter"/>
</dbReference>